<dbReference type="Proteomes" id="UP000651085">
    <property type="component" value="Unassembled WGS sequence"/>
</dbReference>
<reference evidence="2" key="1">
    <citation type="submission" date="2020-08" db="EMBL/GenBank/DDBJ databases">
        <title>Genome public.</title>
        <authorList>
            <person name="Liu C."/>
            <person name="Sun Q."/>
        </authorList>
    </citation>
    <scope>NUCLEOTIDE SEQUENCE</scope>
    <source>
        <strain evidence="2">N12</strain>
    </source>
</reference>
<feature type="signal peptide" evidence="1">
    <location>
        <begin position="1"/>
        <end position="21"/>
    </location>
</feature>
<keyword evidence="3" id="KW-1185">Reference proteome</keyword>
<name>A0A926IQZ6_9BACT</name>
<dbReference type="AlphaFoldDB" id="A0A926IQZ6"/>
<protein>
    <submittedName>
        <fullName evidence="2">Uncharacterized protein</fullName>
    </submittedName>
</protein>
<organism evidence="2 3">
    <name type="scientific">Jilunia laotingensis</name>
    <dbReference type="NCBI Taxonomy" id="2763675"/>
    <lineage>
        <taxon>Bacteria</taxon>
        <taxon>Pseudomonadati</taxon>
        <taxon>Bacteroidota</taxon>
        <taxon>Bacteroidia</taxon>
        <taxon>Bacteroidales</taxon>
        <taxon>Bacteroidaceae</taxon>
        <taxon>Jilunia</taxon>
    </lineage>
</organism>
<accession>A0A926IQZ6</accession>
<evidence type="ECO:0000256" key="1">
    <source>
        <dbReference type="SAM" id="SignalP"/>
    </source>
</evidence>
<keyword evidence="1" id="KW-0732">Signal</keyword>
<evidence type="ECO:0000313" key="3">
    <source>
        <dbReference type="Proteomes" id="UP000651085"/>
    </source>
</evidence>
<gene>
    <name evidence="2" type="ORF">H8744_13810</name>
</gene>
<dbReference type="PROSITE" id="PS51257">
    <property type="entry name" value="PROKAR_LIPOPROTEIN"/>
    <property type="match status" value="1"/>
</dbReference>
<dbReference type="EMBL" id="JACRTF010000001">
    <property type="protein sequence ID" value="MBC8594301.1"/>
    <property type="molecule type" value="Genomic_DNA"/>
</dbReference>
<sequence>MKNYFGLLFAALFGLASCTMTTEGEDPYVSGNYVQDVFVRFENVEQDVPDTRADEAGKTSTDKVSFGSGYLFFVTSQENIKLCYRISPKGGTSTNLDQLVINVDDFWGKASGASGYPFQNVSGEVTKVYIIGNMPDAVAEATVRAKTTLTELKKIAVPLPGQNNINYVTMDGIGALTNSSDGNATHKDVSITLNPLCARIEIAKITATGAVTDFKLRAIYVSHFYSKMALNETNDPATQLLFILAGGGADYDKDYKLMSDVAAGTDVLAATKSKVAAAAKGVWGYQFFPGKNANRVPPRVIIKLTDIVSSIGTYGNPQYLNVRGFKTTSDPNAPAMALSRGKVYKIDDLQFKENDLSSVPNPADITLTVKVSVTPWVVTIVKPVM</sequence>
<feature type="chain" id="PRO_5039666364" evidence="1">
    <location>
        <begin position="22"/>
        <end position="385"/>
    </location>
</feature>
<proteinExistence type="predicted"/>
<comment type="caution">
    <text evidence="2">The sequence shown here is derived from an EMBL/GenBank/DDBJ whole genome shotgun (WGS) entry which is preliminary data.</text>
</comment>
<dbReference type="RefSeq" id="WP_262435396.1">
    <property type="nucleotide sequence ID" value="NZ_JACRTF010000001.1"/>
</dbReference>
<evidence type="ECO:0000313" key="2">
    <source>
        <dbReference type="EMBL" id="MBC8594301.1"/>
    </source>
</evidence>